<organism evidence="1 2">
    <name type="scientific">Macrophomina phaseolina</name>
    <dbReference type="NCBI Taxonomy" id="35725"/>
    <lineage>
        <taxon>Eukaryota</taxon>
        <taxon>Fungi</taxon>
        <taxon>Dikarya</taxon>
        <taxon>Ascomycota</taxon>
        <taxon>Pezizomycotina</taxon>
        <taxon>Dothideomycetes</taxon>
        <taxon>Dothideomycetes incertae sedis</taxon>
        <taxon>Botryosphaeriales</taxon>
        <taxon>Botryosphaeriaceae</taxon>
        <taxon>Macrophomina</taxon>
    </lineage>
</organism>
<gene>
    <name evidence="1" type="ORF">B0J12DRAFT_683329</name>
</gene>
<dbReference type="Proteomes" id="UP000774617">
    <property type="component" value="Unassembled WGS sequence"/>
</dbReference>
<sequence>MAPFHWIKSEIESLDPYSDYEKIFRLSTSYSLNDFANNLIYSLTFPNFVVTAHGAEVVWREDGGKVLSKATQREEETQNNNALWWYYGPNDPRTHKSIDSLNKLHKYWASKYPGRFSDNDDYVYTLAFSAILEHRLRLRLGLRGWSDKQKIASHLFWREMSKHFVTEDDSPLHGFPADWDALVAYCEAFEHAPREGTEQGHLVAEAIYQQFAFRYFPRPLHWLGRAMPIALSLPSTLKTLKIEPINPVLRMAIVWFVGTVFWLMETFLPDPEPDKAWWPGMESMEKEEKRERQKQLREVDDEFKLFFAGAHAGHWPGCPYHAAMGKLGKSG</sequence>
<evidence type="ECO:0000313" key="2">
    <source>
        <dbReference type="Proteomes" id="UP000774617"/>
    </source>
</evidence>
<proteinExistence type="predicted"/>
<name>A0ABQ8FVC5_9PEZI</name>
<comment type="caution">
    <text evidence="1">The sequence shown here is derived from an EMBL/GenBank/DDBJ whole genome shotgun (WGS) entry which is preliminary data.</text>
</comment>
<reference evidence="1 2" key="1">
    <citation type="journal article" date="2021" name="Nat. Commun.">
        <title>Genetic determinants of endophytism in the Arabidopsis root mycobiome.</title>
        <authorList>
            <person name="Mesny F."/>
            <person name="Miyauchi S."/>
            <person name="Thiergart T."/>
            <person name="Pickel B."/>
            <person name="Atanasova L."/>
            <person name="Karlsson M."/>
            <person name="Huettel B."/>
            <person name="Barry K.W."/>
            <person name="Haridas S."/>
            <person name="Chen C."/>
            <person name="Bauer D."/>
            <person name="Andreopoulos W."/>
            <person name="Pangilinan J."/>
            <person name="LaButti K."/>
            <person name="Riley R."/>
            <person name="Lipzen A."/>
            <person name="Clum A."/>
            <person name="Drula E."/>
            <person name="Henrissat B."/>
            <person name="Kohler A."/>
            <person name="Grigoriev I.V."/>
            <person name="Martin F.M."/>
            <person name="Hacquard S."/>
        </authorList>
    </citation>
    <scope>NUCLEOTIDE SEQUENCE [LARGE SCALE GENOMIC DNA]</scope>
    <source>
        <strain evidence="1 2">MPI-SDFR-AT-0080</strain>
    </source>
</reference>
<protein>
    <recommendedName>
        <fullName evidence="3">ER-bound oxygenase mpaB/mpaB'/Rubber oxygenase catalytic domain-containing protein</fullName>
    </recommendedName>
</protein>
<evidence type="ECO:0000313" key="1">
    <source>
        <dbReference type="EMBL" id="KAH7028662.1"/>
    </source>
</evidence>
<evidence type="ECO:0008006" key="3">
    <source>
        <dbReference type="Google" id="ProtNLM"/>
    </source>
</evidence>
<dbReference type="EMBL" id="JAGTJR010000048">
    <property type="protein sequence ID" value="KAH7028662.1"/>
    <property type="molecule type" value="Genomic_DNA"/>
</dbReference>
<keyword evidence="2" id="KW-1185">Reference proteome</keyword>
<accession>A0ABQ8FVC5</accession>